<comment type="catalytic activity">
    <reaction evidence="8">
        <text>a 3'-end 3'-phospho-ribonucleotide-RNA + a 5'-end dephospho-ribonucleoside-RNA + GTP = a ribonucleotidyl-ribonucleotide-RNA + GMP + diphosphate</text>
        <dbReference type="Rhea" id="RHEA:68076"/>
        <dbReference type="Rhea" id="RHEA-COMP:10463"/>
        <dbReference type="Rhea" id="RHEA-COMP:13936"/>
        <dbReference type="Rhea" id="RHEA-COMP:17355"/>
        <dbReference type="ChEBI" id="CHEBI:33019"/>
        <dbReference type="ChEBI" id="CHEBI:37565"/>
        <dbReference type="ChEBI" id="CHEBI:58115"/>
        <dbReference type="ChEBI" id="CHEBI:83062"/>
        <dbReference type="ChEBI" id="CHEBI:138284"/>
        <dbReference type="ChEBI" id="CHEBI:173118"/>
        <dbReference type="EC" id="6.5.1.8"/>
    </reaction>
</comment>
<dbReference type="SUPFAM" id="SSF103365">
    <property type="entry name" value="Hypothetical protein PH1602"/>
    <property type="match status" value="1"/>
</dbReference>
<dbReference type="AlphaFoldDB" id="A0A6P1Z9Q6"/>
<keyword evidence="7 9" id="KW-0464">Manganese</keyword>
<dbReference type="GO" id="GO:0006281">
    <property type="term" value="P:DNA repair"/>
    <property type="evidence" value="ECO:0007669"/>
    <property type="project" value="TreeGrafter"/>
</dbReference>
<dbReference type="InterPro" id="IPR036025">
    <property type="entry name" value="RtcB-like_sf"/>
</dbReference>
<feature type="non-terminal residue" evidence="11">
    <location>
        <position position="99"/>
    </location>
</feature>
<protein>
    <recommendedName>
        <fullName evidence="1">3'-phosphate/5'-hydroxy nucleic acid ligase</fullName>
        <ecNumber evidence="1">6.5.1.8</ecNumber>
    </recommendedName>
</protein>
<evidence type="ECO:0000256" key="4">
    <source>
        <dbReference type="ARBA" id="ARBA00022741"/>
    </source>
</evidence>
<evidence type="ECO:0000256" key="5">
    <source>
        <dbReference type="ARBA" id="ARBA00022800"/>
    </source>
</evidence>
<dbReference type="InterPro" id="IPR001233">
    <property type="entry name" value="RtcB"/>
</dbReference>
<comment type="caution">
    <text evidence="11">The sequence shown here is derived from an EMBL/GenBank/DDBJ whole genome shotgun (WGS) entry which is preliminary data.</text>
</comment>
<dbReference type="PANTHER" id="PTHR43749">
    <property type="entry name" value="RNA-SPLICING LIGASE RTCB"/>
    <property type="match status" value="1"/>
</dbReference>
<keyword evidence="3 9" id="KW-0479">Metal-binding</keyword>
<accession>A0A6P1Z9Q6</accession>
<dbReference type="GO" id="GO:0006396">
    <property type="term" value="P:RNA processing"/>
    <property type="evidence" value="ECO:0007669"/>
    <property type="project" value="InterPro"/>
</dbReference>
<keyword evidence="4" id="KW-0547">Nucleotide-binding</keyword>
<dbReference type="Proteomes" id="UP000434052">
    <property type="component" value="Unassembled WGS sequence"/>
</dbReference>
<dbReference type="InterPro" id="IPR052915">
    <property type="entry name" value="RtcB-like"/>
</dbReference>
<evidence type="ECO:0000313" key="12">
    <source>
        <dbReference type="Proteomes" id="UP000434052"/>
    </source>
</evidence>
<dbReference type="GO" id="GO:0005525">
    <property type="term" value="F:GTP binding"/>
    <property type="evidence" value="ECO:0007669"/>
    <property type="project" value="UniProtKB-KW"/>
</dbReference>
<name>A0A6P1Z9Q6_9BACT</name>
<gene>
    <name evidence="11" type="ORF">DQK91_23160</name>
</gene>
<evidence type="ECO:0000256" key="8">
    <source>
        <dbReference type="ARBA" id="ARBA00047746"/>
    </source>
</evidence>
<dbReference type="GO" id="GO:0030145">
    <property type="term" value="F:manganese ion binding"/>
    <property type="evidence" value="ECO:0007669"/>
    <property type="project" value="TreeGrafter"/>
</dbReference>
<evidence type="ECO:0000256" key="6">
    <source>
        <dbReference type="ARBA" id="ARBA00023134"/>
    </source>
</evidence>
<evidence type="ECO:0000313" key="11">
    <source>
        <dbReference type="EMBL" id="TVM25338.1"/>
    </source>
</evidence>
<dbReference type="EC" id="6.5.1.8" evidence="1"/>
<keyword evidence="5" id="KW-0692">RNA repair</keyword>
<evidence type="ECO:0000256" key="7">
    <source>
        <dbReference type="ARBA" id="ARBA00023211"/>
    </source>
</evidence>
<feature type="binding site" evidence="9">
    <location>
        <position position="51"/>
    </location>
    <ligand>
        <name>Mn(2+)</name>
        <dbReference type="ChEBI" id="CHEBI:29035"/>
        <label>2</label>
    </ligand>
</feature>
<dbReference type="PANTHER" id="PTHR43749:SF2">
    <property type="entry name" value="RNA-SPLICING LIGASE RTCB"/>
    <property type="match status" value="1"/>
</dbReference>
<comment type="cofactor">
    <cofactor evidence="9">
        <name>Mn(2+)</name>
        <dbReference type="ChEBI" id="CHEBI:29035"/>
    </cofactor>
    <text evidence="9">Binds 2 manganese ions per subunit.</text>
</comment>
<reference evidence="11 12" key="1">
    <citation type="submission" date="2018-06" db="EMBL/GenBank/DDBJ databases">
        <title>Complete genome of Desulfovibrio marinus P48SEP.</title>
        <authorList>
            <person name="Crispim J.S."/>
            <person name="Vidigal P.M.P."/>
            <person name="Silva L.C.F."/>
            <person name="Araujo L.C."/>
            <person name="Laguardia C.N."/>
            <person name="Dias R.S."/>
            <person name="Sousa M.P."/>
            <person name="Paula S.O."/>
            <person name="Silva C."/>
        </authorList>
    </citation>
    <scope>NUCLEOTIDE SEQUENCE [LARGE SCALE GENOMIC DNA]</scope>
    <source>
        <strain evidence="11 12">P48SEP</strain>
    </source>
</reference>
<evidence type="ECO:0000256" key="3">
    <source>
        <dbReference type="ARBA" id="ARBA00022723"/>
    </source>
</evidence>
<dbReference type="GO" id="GO:0170057">
    <property type="term" value="F:RNA ligase (GTP) activity"/>
    <property type="evidence" value="ECO:0007669"/>
    <property type="project" value="UniProtKB-EC"/>
</dbReference>
<dbReference type="GO" id="GO:0003909">
    <property type="term" value="F:DNA ligase activity"/>
    <property type="evidence" value="ECO:0007669"/>
    <property type="project" value="TreeGrafter"/>
</dbReference>
<evidence type="ECO:0000256" key="2">
    <source>
        <dbReference type="ARBA" id="ARBA00022598"/>
    </source>
</evidence>
<dbReference type="EMBL" id="QMIF01000283">
    <property type="protein sequence ID" value="TVM25338.1"/>
    <property type="molecule type" value="Genomic_DNA"/>
</dbReference>
<evidence type="ECO:0000256" key="10">
    <source>
        <dbReference type="SAM" id="MobiDB-lite"/>
    </source>
</evidence>
<proteinExistence type="predicted"/>
<evidence type="ECO:0000256" key="9">
    <source>
        <dbReference type="PIRSR" id="PIRSR601233-3"/>
    </source>
</evidence>
<dbReference type="GO" id="GO:0042245">
    <property type="term" value="P:RNA repair"/>
    <property type="evidence" value="ECO:0007669"/>
    <property type="project" value="UniProtKB-KW"/>
</dbReference>
<feature type="region of interest" description="Disordered" evidence="10">
    <location>
        <begin position="1"/>
        <end position="21"/>
    </location>
</feature>
<keyword evidence="6" id="KW-0342">GTP-binding</keyword>
<dbReference type="Pfam" id="PF01139">
    <property type="entry name" value="RtcB"/>
    <property type="match status" value="1"/>
</dbReference>
<evidence type="ECO:0000256" key="1">
    <source>
        <dbReference type="ARBA" id="ARBA00012726"/>
    </source>
</evidence>
<dbReference type="Gene3D" id="3.90.1860.10">
    <property type="entry name" value="tRNA-splicing ligase RtcB"/>
    <property type="match status" value="1"/>
</dbReference>
<organism evidence="11 12">
    <name type="scientific">Oceanidesulfovibrio marinus</name>
    <dbReference type="NCBI Taxonomy" id="370038"/>
    <lineage>
        <taxon>Bacteria</taxon>
        <taxon>Pseudomonadati</taxon>
        <taxon>Thermodesulfobacteriota</taxon>
        <taxon>Desulfovibrionia</taxon>
        <taxon>Desulfovibrionales</taxon>
        <taxon>Desulfovibrionaceae</taxon>
        <taxon>Oceanidesulfovibrio</taxon>
    </lineage>
</organism>
<dbReference type="RefSeq" id="WP_208738360.1">
    <property type="nucleotide sequence ID" value="NZ_QMIF01000283.1"/>
</dbReference>
<sequence>MSPDTRCLRGKAGDQLGTGGSGKDFAELGALSVHEPIPGVEPGTYIAMLSHSGSRGVGGEVAKYYESIAQQGMPQLPQYMRSLALLPLSSPERKASWAA</sequence>
<keyword evidence="2" id="KW-0436">Ligase</keyword>